<proteinExistence type="predicted"/>
<keyword evidence="1" id="KW-1133">Transmembrane helix</keyword>
<feature type="transmembrane region" description="Helical" evidence="1">
    <location>
        <begin position="181"/>
        <end position="199"/>
    </location>
</feature>
<gene>
    <name evidence="4" type="ORF">L0M99_07285</name>
</gene>
<keyword evidence="2" id="KW-0732">Signal</keyword>
<protein>
    <recommendedName>
        <fullName evidence="3">LppM domain-containing protein</fullName>
    </recommendedName>
</protein>
<sequence>MKGKRLLALILLPCAILLAGCEASTQMQIYGNDTYSFSTHLTQPRTTQDIKCKDQIPGIEDYLKTSQVEIKDKSTDQVSDCTITVKAQHISQAKKPFVTIKHIGDSYVAKLAPVQSLDFLDAQTDQFRLTITFPGPVLKTDTYSGATAEGNTVTWTTPQALVKGFEVRGQDHPGITMNQKWGIGFLVILLALIVALVIFRKHPRVAPIWGKLAQAGKRFAGACRKLLLRTLSYLDLGGSASGHRSKHSRKRRGK</sequence>
<dbReference type="InterPro" id="IPR053807">
    <property type="entry name" value="LppM"/>
</dbReference>
<dbReference type="RefSeq" id="WP_024059946.1">
    <property type="nucleotide sequence ID" value="NZ_JAGZVZ010000002.1"/>
</dbReference>
<evidence type="ECO:0000259" key="3">
    <source>
        <dbReference type="Pfam" id="PF21946"/>
    </source>
</evidence>
<accession>A0AAJ1EXQ7</accession>
<feature type="signal peptide" evidence="2">
    <location>
        <begin position="1"/>
        <end position="19"/>
    </location>
</feature>
<keyword evidence="1" id="KW-0472">Membrane</keyword>
<keyword evidence="1" id="KW-0812">Transmembrane</keyword>
<organism evidence="4 5">
    <name type="scientific">Varibaculum cambriense</name>
    <dbReference type="NCBI Taxonomy" id="184870"/>
    <lineage>
        <taxon>Bacteria</taxon>
        <taxon>Bacillati</taxon>
        <taxon>Actinomycetota</taxon>
        <taxon>Actinomycetes</taxon>
        <taxon>Actinomycetales</taxon>
        <taxon>Actinomycetaceae</taxon>
        <taxon>Varibaculum</taxon>
    </lineage>
</organism>
<comment type="caution">
    <text evidence="4">The sequence shown here is derived from an EMBL/GenBank/DDBJ whole genome shotgun (WGS) entry which is preliminary data.</text>
</comment>
<name>A0AAJ1EXQ7_9ACTO</name>
<dbReference type="AlphaFoldDB" id="A0AAJ1EXQ7"/>
<evidence type="ECO:0000256" key="2">
    <source>
        <dbReference type="SAM" id="SignalP"/>
    </source>
</evidence>
<reference evidence="4" key="1">
    <citation type="submission" date="2022-01" db="EMBL/GenBank/DDBJ databases">
        <title>Collection of gut derived symbiotic bacterial strains cultured from healthy donors.</title>
        <authorList>
            <person name="Lin H."/>
            <person name="Kohout C."/>
            <person name="Waligurski E."/>
            <person name="Pamer E.G."/>
        </authorList>
    </citation>
    <scope>NUCLEOTIDE SEQUENCE</scope>
    <source>
        <strain evidence="4">DFI.7.46</strain>
    </source>
</reference>
<dbReference type="Proteomes" id="UP001200537">
    <property type="component" value="Unassembled WGS sequence"/>
</dbReference>
<dbReference type="PROSITE" id="PS51257">
    <property type="entry name" value="PROKAR_LIPOPROTEIN"/>
    <property type="match status" value="1"/>
</dbReference>
<evidence type="ECO:0000256" key="1">
    <source>
        <dbReference type="SAM" id="Phobius"/>
    </source>
</evidence>
<evidence type="ECO:0000313" key="4">
    <source>
        <dbReference type="EMBL" id="MCG4618294.1"/>
    </source>
</evidence>
<dbReference type="EMBL" id="JAKNHJ010000014">
    <property type="protein sequence ID" value="MCG4618294.1"/>
    <property type="molecule type" value="Genomic_DNA"/>
</dbReference>
<feature type="domain" description="LppM" evidence="3">
    <location>
        <begin position="26"/>
        <end position="168"/>
    </location>
</feature>
<feature type="chain" id="PRO_5042601434" description="LppM domain-containing protein" evidence="2">
    <location>
        <begin position="20"/>
        <end position="254"/>
    </location>
</feature>
<evidence type="ECO:0000313" key="5">
    <source>
        <dbReference type="Proteomes" id="UP001200537"/>
    </source>
</evidence>
<dbReference type="Pfam" id="PF21946">
    <property type="entry name" value="LppM"/>
    <property type="match status" value="1"/>
</dbReference>